<proteinExistence type="predicted"/>
<dbReference type="InterPro" id="IPR036736">
    <property type="entry name" value="ACP-like_sf"/>
</dbReference>
<dbReference type="Proteomes" id="UP000032900">
    <property type="component" value="Unassembled WGS sequence"/>
</dbReference>
<evidence type="ECO:0000259" key="1">
    <source>
        <dbReference type="PROSITE" id="PS50075"/>
    </source>
</evidence>
<evidence type="ECO:0000313" key="3">
    <source>
        <dbReference type="Proteomes" id="UP000032900"/>
    </source>
</evidence>
<dbReference type="AlphaFoldDB" id="A0A0E9LYP9"/>
<dbReference type="EMBL" id="BAZW01000022">
    <property type="protein sequence ID" value="GAO30408.1"/>
    <property type="molecule type" value="Genomic_DNA"/>
</dbReference>
<comment type="caution">
    <text evidence="2">The sequence shown here is derived from an EMBL/GenBank/DDBJ whole genome shotgun (WGS) entry which is preliminary data.</text>
</comment>
<organism evidence="2 3">
    <name type="scientific">Geofilum rubicundum JCM 15548</name>
    <dbReference type="NCBI Taxonomy" id="1236989"/>
    <lineage>
        <taxon>Bacteria</taxon>
        <taxon>Pseudomonadati</taxon>
        <taxon>Bacteroidota</taxon>
        <taxon>Bacteroidia</taxon>
        <taxon>Marinilabiliales</taxon>
        <taxon>Marinilabiliaceae</taxon>
        <taxon>Geofilum</taxon>
    </lineage>
</organism>
<feature type="domain" description="Carrier" evidence="1">
    <location>
        <begin position="1"/>
        <end position="57"/>
    </location>
</feature>
<accession>A0A0E9LYP9</accession>
<dbReference type="PROSITE" id="PS50075">
    <property type="entry name" value="CARRIER"/>
    <property type="match status" value="1"/>
</dbReference>
<dbReference type="InterPro" id="IPR009081">
    <property type="entry name" value="PP-bd_ACP"/>
</dbReference>
<reference evidence="2 3" key="1">
    <citation type="journal article" date="2015" name="Microbes Environ.">
        <title>Distribution and evolution of nitrogen fixation genes in the phylum bacteroidetes.</title>
        <authorList>
            <person name="Inoue J."/>
            <person name="Oshima K."/>
            <person name="Suda W."/>
            <person name="Sakamoto M."/>
            <person name="Iino T."/>
            <person name="Noda S."/>
            <person name="Hongoh Y."/>
            <person name="Hattori M."/>
            <person name="Ohkuma M."/>
        </authorList>
    </citation>
    <scope>NUCLEOTIDE SEQUENCE [LARGE SCALE GENOMIC DNA]</scope>
    <source>
        <strain evidence="2">JCM 15548</strain>
    </source>
</reference>
<dbReference type="Gene3D" id="1.10.1200.10">
    <property type="entry name" value="ACP-like"/>
    <property type="match status" value="1"/>
</dbReference>
<keyword evidence="3" id="KW-1185">Reference proteome</keyword>
<protein>
    <recommendedName>
        <fullName evidence="1">Carrier domain-containing protein</fullName>
    </recommendedName>
</protein>
<dbReference type="SUPFAM" id="SSF47336">
    <property type="entry name" value="ACP-like"/>
    <property type="match status" value="1"/>
</dbReference>
<gene>
    <name evidence="2" type="ORF">JCM15548_12675</name>
</gene>
<evidence type="ECO:0000313" key="2">
    <source>
        <dbReference type="EMBL" id="GAO30408.1"/>
    </source>
</evidence>
<name>A0A0E9LYP9_9BACT</name>
<dbReference type="Pfam" id="PF00550">
    <property type="entry name" value="PP-binding"/>
    <property type="match status" value="1"/>
</dbReference>
<sequence>MNAETLLFKEGIFDSMGFVQLVDFLESTFGISIDDTEFVEENFESLRAISHYVQKKMTMKMA</sequence>
<dbReference type="STRING" id="1236989.JCM15548_12675"/>